<organism evidence="3 4">
    <name type="scientific">Liquorilactobacillus hordei DSM 19519</name>
    <dbReference type="NCBI Taxonomy" id="1423759"/>
    <lineage>
        <taxon>Bacteria</taxon>
        <taxon>Bacillati</taxon>
        <taxon>Bacillota</taxon>
        <taxon>Bacilli</taxon>
        <taxon>Lactobacillales</taxon>
        <taxon>Lactobacillaceae</taxon>
        <taxon>Liquorilactobacillus</taxon>
    </lineage>
</organism>
<evidence type="ECO:0000313" key="4">
    <source>
        <dbReference type="Proteomes" id="UP000051448"/>
    </source>
</evidence>
<keyword evidence="2" id="KW-0812">Transmembrane</keyword>
<accession>A0A0R1MG06</accession>
<keyword evidence="2" id="KW-1133">Transmembrane helix</keyword>
<evidence type="ECO:0000256" key="1">
    <source>
        <dbReference type="SAM" id="MobiDB-lite"/>
    </source>
</evidence>
<gene>
    <name evidence="3" type="ORF">FC92_GL000187</name>
</gene>
<proteinExistence type="predicted"/>
<sequence length="149" mass="16678">MLSLLLLTLAITVAICIIIFLVTAYLKKTSWGPMVICVLALPFIIASVPLTANMSSTNTQHHTKKELRQLETLQTVKVKKKKNIQQPQPRNFGNKSDKINILGDATNHNSVSPLGFHKTKRKVNKPNKAKYPKKQNDALIVSYELKSSK</sequence>
<evidence type="ECO:0000313" key="3">
    <source>
        <dbReference type="EMBL" id="KRL07069.1"/>
    </source>
</evidence>
<feature type="region of interest" description="Disordered" evidence="1">
    <location>
        <begin position="79"/>
        <end position="135"/>
    </location>
</feature>
<dbReference type="Proteomes" id="UP000051448">
    <property type="component" value="Unassembled WGS sequence"/>
</dbReference>
<dbReference type="AlphaFoldDB" id="A0A0R1MG06"/>
<feature type="compositionally biased region" description="Polar residues" evidence="1">
    <location>
        <begin position="84"/>
        <end position="94"/>
    </location>
</feature>
<comment type="caution">
    <text evidence="3">The sequence shown here is derived from an EMBL/GenBank/DDBJ whole genome shotgun (WGS) entry which is preliminary data.</text>
</comment>
<dbReference type="EMBL" id="AZDX01000010">
    <property type="protein sequence ID" value="KRL07069.1"/>
    <property type="molecule type" value="Genomic_DNA"/>
</dbReference>
<feature type="compositionally biased region" description="Basic residues" evidence="1">
    <location>
        <begin position="117"/>
        <end position="133"/>
    </location>
</feature>
<reference evidence="3 4" key="1">
    <citation type="journal article" date="2015" name="Genome Announc.">
        <title>Expanding the biotechnology potential of lactobacilli through comparative genomics of 213 strains and associated genera.</title>
        <authorList>
            <person name="Sun Z."/>
            <person name="Harris H.M."/>
            <person name="McCann A."/>
            <person name="Guo C."/>
            <person name="Argimon S."/>
            <person name="Zhang W."/>
            <person name="Yang X."/>
            <person name="Jeffery I.B."/>
            <person name="Cooney J.C."/>
            <person name="Kagawa T.F."/>
            <person name="Liu W."/>
            <person name="Song Y."/>
            <person name="Salvetti E."/>
            <person name="Wrobel A."/>
            <person name="Rasinkangas P."/>
            <person name="Parkhill J."/>
            <person name="Rea M.C."/>
            <person name="O'Sullivan O."/>
            <person name="Ritari J."/>
            <person name="Douillard F.P."/>
            <person name="Paul Ross R."/>
            <person name="Yang R."/>
            <person name="Briner A.E."/>
            <person name="Felis G.E."/>
            <person name="de Vos W.M."/>
            <person name="Barrangou R."/>
            <person name="Klaenhammer T.R."/>
            <person name="Caufield P.W."/>
            <person name="Cui Y."/>
            <person name="Zhang H."/>
            <person name="O'Toole P.W."/>
        </authorList>
    </citation>
    <scope>NUCLEOTIDE SEQUENCE [LARGE SCALE GENOMIC DNA]</scope>
    <source>
        <strain evidence="3 4">DSM 19519</strain>
    </source>
</reference>
<feature type="transmembrane region" description="Helical" evidence="2">
    <location>
        <begin position="6"/>
        <end position="26"/>
    </location>
</feature>
<feature type="transmembrane region" description="Helical" evidence="2">
    <location>
        <begin position="33"/>
        <end position="52"/>
    </location>
</feature>
<dbReference type="OrthoDB" id="2325095at2"/>
<dbReference type="PATRIC" id="fig|1423759.3.peg.192"/>
<dbReference type="RefSeq" id="WP_057869335.1">
    <property type="nucleotide sequence ID" value="NZ_AZDX01000010.1"/>
</dbReference>
<keyword evidence="2" id="KW-0472">Membrane</keyword>
<dbReference type="STRING" id="1423759.FC92_GL000187"/>
<dbReference type="GeneID" id="98310744"/>
<protein>
    <submittedName>
        <fullName evidence="3">Uncharacterized protein</fullName>
    </submittedName>
</protein>
<keyword evidence="4" id="KW-1185">Reference proteome</keyword>
<name>A0A0R1MG06_9LACO</name>
<evidence type="ECO:0000256" key="2">
    <source>
        <dbReference type="SAM" id="Phobius"/>
    </source>
</evidence>